<organism evidence="1 2">
    <name type="scientific">Diaporthe vaccinii</name>
    <dbReference type="NCBI Taxonomy" id="105482"/>
    <lineage>
        <taxon>Eukaryota</taxon>
        <taxon>Fungi</taxon>
        <taxon>Dikarya</taxon>
        <taxon>Ascomycota</taxon>
        <taxon>Pezizomycotina</taxon>
        <taxon>Sordariomycetes</taxon>
        <taxon>Sordariomycetidae</taxon>
        <taxon>Diaporthales</taxon>
        <taxon>Diaporthaceae</taxon>
        <taxon>Diaporthe</taxon>
        <taxon>Diaporthe eres species complex</taxon>
    </lineage>
</organism>
<evidence type="ECO:0000313" key="1">
    <source>
        <dbReference type="EMBL" id="KAL2275282.1"/>
    </source>
</evidence>
<accession>A0ABR4DYN3</accession>
<protein>
    <submittedName>
        <fullName evidence="1">Uncharacterized protein</fullName>
    </submittedName>
</protein>
<proteinExistence type="predicted"/>
<dbReference type="EMBL" id="JBAWTH010000138">
    <property type="protein sequence ID" value="KAL2275282.1"/>
    <property type="molecule type" value="Genomic_DNA"/>
</dbReference>
<keyword evidence="2" id="KW-1185">Reference proteome</keyword>
<name>A0ABR4DYN3_9PEZI</name>
<reference evidence="1 2" key="1">
    <citation type="submission" date="2024-03" db="EMBL/GenBank/DDBJ databases">
        <title>A high-quality draft genome sequence of Diaporthe vaccinii, a causative agent of upright dieback and viscid rot disease in cranberry plants.</title>
        <authorList>
            <person name="Sarrasin M."/>
            <person name="Lang B.F."/>
            <person name="Burger G."/>
        </authorList>
    </citation>
    <scope>NUCLEOTIDE SEQUENCE [LARGE SCALE GENOMIC DNA]</scope>
    <source>
        <strain evidence="1 2">IS7</strain>
    </source>
</reference>
<sequence length="220" mass="24406">MLERCSAENAKSASITKRCVVPIPMRLDERPQGESVGVESTQLGADGGDMVDQAQLLERVVLRYRDRVDIEVKREDACQTPLLDGCLDLGRPHQIWRPIGTSLLDRNVVVRTSDLVLGAVLALREAFVTSDVPLLASFATLARLGVAIKRKSACRTSQVNTVRSKRTFVGEDRRRDQPLFQGVDGWATCVFYFTSVSRSRTICIGLTRCERRGGEVQLTV</sequence>
<evidence type="ECO:0000313" key="2">
    <source>
        <dbReference type="Proteomes" id="UP001600888"/>
    </source>
</evidence>
<gene>
    <name evidence="1" type="ORF">FJTKL_02141</name>
</gene>
<comment type="caution">
    <text evidence="1">The sequence shown here is derived from an EMBL/GenBank/DDBJ whole genome shotgun (WGS) entry which is preliminary data.</text>
</comment>
<dbReference type="Proteomes" id="UP001600888">
    <property type="component" value="Unassembled WGS sequence"/>
</dbReference>